<reference evidence="5" key="1">
    <citation type="journal article" date="2017" name="Nature">
        <title>The sunflower genome provides insights into oil metabolism, flowering and Asterid evolution.</title>
        <authorList>
            <person name="Badouin H."/>
            <person name="Gouzy J."/>
            <person name="Grassa C.J."/>
            <person name="Murat F."/>
            <person name="Staton S.E."/>
            <person name="Cottret L."/>
            <person name="Lelandais-Briere C."/>
            <person name="Owens G.L."/>
            <person name="Carrere S."/>
            <person name="Mayjonade B."/>
            <person name="Legrand L."/>
            <person name="Gill N."/>
            <person name="Kane N.C."/>
            <person name="Bowers J.E."/>
            <person name="Hubner S."/>
            <person name="Bellec A."/>
            <person name="Berard A."/>
            <person name="Berges H."/>
            <person name="Blanchet N."/>
            <person name="Boniface M.C."/>
            <person name="Brunel D."/>
            <person name="Catrice O."/>
            <person name="Chaidir N."/>
            <person name="Claudel C."/>
            <person name="Donnadieu C."/>
            <person name="Faraut T."/>
            <person name="Fievet G."/>
            <person name="Helmstetter N."/>
            <person name="King M."/>
            <person name="Knapp S.J."/>
            <person name="Lai Z."/>
            <person name="Le Paslier M.C."/>
            <person name="Lippi Y."/>
            <person name="Lorenzon L."/>
            <person name="Mandel J.R."/>
            <person name="Marage G."/>
            <person name="Marchand G."/>
            <person name="Marquand E."/>
            <person name="Bret-Mestries E."/>
            <person name="Morien E."/>
            <person name="Nambeesan S."/>
            <person name="Nguyen T."/>
            <person name="Pegot-Espagnet P."/>
            <person name="Pouilly N."/>
            <person name="Raftis F."/>
            <person name="Sallet E."/>
            <person name="Schiex T."/>
            <person name="Thomas J."/>
            <person name="Vandecasteele C."/>
            <person name="Vares D."/>
            <person name="Vear F."/>
            <person name="Vautrin S."/>
            <person name="Crespi M."/>
            <person name="Mangin B."/>
            <person name="Burke J.M."/>
            <person name="Salse J."/>
            <person name="Munos S."/>
            <person name="Vincourt P."/>
            <person name="Rieseberg L.H."/>
            <person name="Langlade N.B."/>
        </authorList>
    </citation>
    <scope>NUCLEOTIDE SEQUENCE</scope>
    <source>
        <tissue evidence="5">Leaves</tissue>
    </source>
</reference>
<keyword evidence="6" id="KW-1185">Reference proteome</keyword>
<dbReference type="GO" id="GO:0008270">
    <property type="term" value="F:zinc ion binding"/>
    <property type="evidence" value="ECO:0007669"/>
    <property type="project" value="UniProtKB-KW"/>
</dbReference>
<feature type="compositionally biased region" description="Basic and acidic residues" evidence="3">
    <location>
        <begin position="320"/>
        <end position="329"/>
    </location>
</feature>
<evidence type="ECO:0000259" key="4">
    <source>
        <dbReference type="PROSITE" id="PS50158"/>
    </source>
</evidence>
<feature type="region of interest" description="Disordered" evidence="3">
    <location>
        <begin position="225"/>
        <end position="297"/>
    </location>
</feature>
<accession>A0A9K3GTC7</accession>
<dbReference type="InterPro" id="IPR036875">
    <property type="entry name" value="Znf_CCHC_sf"/>
</dbReference>
<proteinExistence type="predicted"/>
<dbReference type="InterPro" id="IPR001878">
    <property type="entry name" value="Znf_CCHC"/>
</dbReference>
<dbReference type="Pfam" id="PF00098">
    <property type="entry name" value="zf-CCHC"/>
    <property type="match status" value="1"/>
</dbReference>
<comment type="caution">
    <text evidence="5">The sequence shown here is derived from an EMBL/GenBank/DDBJ whole genome shotgun (WGS) entry which is preliminary data.</text>
</comment>
<feature type="compositionally biased region" description="Basic and acidic residues" evidence="3">
    <location>
        <begin position="225"/>
        <end position="238"/>
    </location>
</feature>
<sequence>MVEGFTWDDFCPDQNLMTKEMSKNTSHAFFANAYDLKCAERCRKVMEAAEERRKKIIEEAEEEERLKEEAKAEKLRRAHFLNSSRTVKEVPEFEIKVDAEPVMVQEKCMNCDSLIKQNNELLHNIHKLKESYDTMNREINKYTDPDGEQAEAMNTLKIAYLRQLDTANYNIKKCADLELELATQKIETEKVKKLLDSYSCSTFVVDRIYPVVKYLKMFEKVKMSEEKKGVTEDEEKVKISGKKPSVSYNRCPPPVENGYSPRNPNSEKVNQAINLNWESGSSDNLPESIDVTYTSSDTDHESKLIKSMVDQVLDTDDNEESKPRSKPESKSGSSASKPTVKKDKRVYDKEFLLSKSNLNDESVKVAYTLKGSDKLYSDESFLIRSVRLEMIHKVFKITEINISEIKDFNLNGKPKQYTSRDKQRINKKMGYNCGYSFQKEPNHNRNFKKKGLGFAPQKNYKNEKVYKPKTMFVAGKTTEAEKEKSFRNQTNKEFLAKKQEDMKKKVEKRSCFQCKAVGHVAKDCPKTFRPKQEVSRKMKEKVVEKTELSTRKFTGFENSTYEKGESSKSASDAACDTINEDQHVDSTNTRVSLPQPPNCNPKATEFEVKNNFSQNSILIVSFTKGTYK</sequence>
<evidence type="ECO:0000256" key="3">
    <source>
        <dbReference type="SAM" id="MobiDB-lite"/>
    </source>
</evidence>
<dbReference type="Proteomes" id="UP000215914">
    <property type="component" value="Unassembled WGS sequence"/>
</dbReference>
<feature type="domain" description="CCHC-type" evidence="4">
    <location>
        <begin position="511"/>
        <end position="526"/>
    </location>
</feature>
<dbReference type="SMART" id="SM00343">
    <property type="entry name" value="ZnF_C2HC"/>
    <property type="match status" value="1"/>
</dbReference>
<dbReference type="PROSITE" id="PS50158">
    <property type="entry name" value="ZF_CCHC"/>
    <property type="match status" value="1"/>
</dbReference>
<dbReference type="SUPFAM" id="SSF57756">
    <property type="entry name" value="Retrovirus zinc finger-like domains"/>
    <property type="match status" value="1"/>
</dbReference>
<dbReference type="EMBL" id="MNCJ02000332">
    <property type="protein sequence ID" value="KAF5753669.1"/>
    <property type="molecule type" value="Genomic_DNA"/>
</dbReference>
<evidence type="ECO:0000313" key="6">
    <source>
        <dbReference type="Proteomes" id="UP000215914"/>
    </source>
</evidence>
<organism evidence="5 6">
    <name type="scientific">Helianthus annuus</name>
    <name type="common">Common sunflower</name>
    <dbReference type="NCBI Taxonomy" id="4232"/>
    <lineage>
        <taxon>Eukaryota</taxon>
        <taxon>Viridiplantae</taxon>
        <taxon>Streptophyta</taxon>
        <taxon>Embryophyta</taxon>
        <taxon>Tracheophyta</taxon>
        <taxon>Spermatophyta</taxon>
        <taxon>Magnoliopsida</taxon>
        <taxon>eudicotyledons</taxon>
        <taxon>Gunneridae</taxon>
        <taxon>Pentapetalae</taxon>
        <taxon>asterids</taxon>
        <taxon>campanulids</taxon>
        <taxon>Asterales</taxon>
        <taxon>Asteraceae</taxon>
        <taxon>Asteroideae</taxon>
        <taxon>Heliantheae alliance</taxon>
        <taxon>Heliantheae</taxon>
        <taxon>Helianthus</taxon>
    </lineage>
</organism>
<name>A0A9K3GTC7_HELAN</name>
<feature type="coiled-coil region" evidence="2">
    <location>
        <begin position="111"/>
        <end position="138"/>
    </location>
</feature>
<keyword evidence="1" id="KW-0863">Zinc-finger</keyword>
<dbReference type="Gramene" id="mRNA:HanXRQr2_Chr17g0782711">
    <property type="protein sequence ID" value="CDS:HanXRQr2_Chr17g0782711.1"/>
    <property type="gene ID" value="HanXRQr2_Chr17g0782711"/>
</dbReference>
<keyword evidence="1" id="KW-0479">Metal-binding</keyword>
<feature type="compositionally biased region" description="Polar residues" evidence="3">
    <location>
        <begin position="260"/>
        <end position="296"/>
    </location>
</feature>
<dbReference type="Gene3D" id="4.10.60.10">
    <property type="entry name" value="Zinc finger, CCHC-type"/>
    <property type="match status" value="1"/>
</dbReference>
<reference evidence="5" key="2">
    <citation type="submission" date="2020-06" db="EMBL/GenBank/DDBJ databases">
        <title>Helianthus annuus Genome sequencing and assembly Release 2.</title>
        <authorList>
            <person name="Gouzy J."/>
            <person name="Langlade N."/>
            <person name="Munos S."/>
        </authorList>
    </citation>
    <scope>NUCLEOTIDE SEQUENCE</scope>
    <source>
        <tissue evidence="5">Leaves</tissue>
    </source>
</reference>
<gene>
    <name evidence="5" type="ORF">HanXRQr2_Chr17g0782711</name>
</gene>
<dbReference type="GO" id="GO:0003676">
    <property type="term" value="F:nucleic acid binding"/>
    <property type="evidence" value="ECO:0007669"/>
    <property type="project" value="InterPro"/>
</dbReference>
<keyword evidence="1" id="KW-0862">Zinc</keyword>
<protein>
    <submittedName>
        <fullName evidence="5">Transcription factor interactor and regulator CCHC(Zn) family</fullName>
    </submittedName>
</protein>
<evidence type="ECO:0000313" key="5">
    <source>
        <dbReference type="EMBL" id="KAF5753669.1"/>
    </source>
</evidence>
<evidence type="ECO:0000256" key="2">
    <source>
        <dbReference type="SAM" id="Coils"/>
    </source>
</evidence>
<feature type="coiled-coil region" evidence="2">
    <location>
        <begin position="39"/>
        <end position="78"/>
    </location>
</feature>
<dbReference type="AlphaFoldDB" id="A0A9K3GTC7"/>
<feature type="region of interest" description="Disordered" evidence="3">
    <location>
        <begin position="312"/>
        <end position="341"/>
    </location>
</feature>
<evidence type="ECO:0000256" key="1">
    <source>
        <dbReference type="PROSITE-ProRule" id="PRU00047"/>
    </source>
</evidence>
<keyword evidence="2" id="KW-0175">Coiled coil</keyword>